<evidence type="ECO:0000313" key="3">
    <source>
        <dbReference type="Proteomes" id="UP001143309"/>
    </source>
</evidence>
<dbReference type="Gene3D" id="3.40.50.12500">
    <property type="match status" value="1"/>
</dbReference>
<dbReference type="PANTHER" id="PTHR28047">
    <property type="entry name" value="PROTEIN DCG1"/>
    <property type="match status" value="1"/>
</dbReference>
<name>A0A9W6JMV2_9HYPH</name>
<dbReference type="Pfam" id="PF01177">
    <property type="entry name" value="Asp_Glu_race"/>
    <property type="match status" value="1"/>
</dbReference>
<evidence type="ECO:0000256" key="1">
    <source>
        <dbReference type="ARBA" id="ARBA00038414"/>
    </source>
</evidence>
<dbReference type="EMBL" id="BSFL01000003">
    <property type="protein sequence ID" value="GLK80535.1"/>
    <property type="molecule type" value="Genomic_DNA"/>
</dbReference>
<dbReference type="InterPro" id="IPR053714">
    <property type="entry name" value="Iso_Racemase_Enz_sf"/>
</dbReference>
<dbReference type="AlphaFoldDB" id="A0A9W6JMV2"/>
<reference evidence="2" key="1">
    <citation type="journal article" date="2014" name="Int. J. Syst. Evol. Microbiol.">
        <title>Complete genome sequence of Corynebacterium casei LMG S-19264T (=DSM 44701T), isolated from a smear-ripened cheese.</title>
        <authorList>
            <consortium name="US DOE Joint Genome Institute (JGI-PGF)"/>
            <person name="Walter F."/>
            <person name="Albersmeier A."/>
            <person name="Kalinowski J."/>
            <person name="Ruckert C."/>
        </authorList>
    </citation>
    <scope>NUCLEOTIDE SEQUENCE</scope>
    <source>
        <strain evidence="2">VKM B-2748</strain>
    </source>
</reference>
<sequence length="286" mass="28525">MPASAIQPSASSVARVCSGLMNTRVIAPTSAEIAASASTRSQMRRAMPAGAGVVLGAVGMEKSGRDVVSGQARILLVNPNTAEAVTALLAAEARRHAGERAAIVAVTAAFGAPGIQTPEEAQVAARAVAEAVDAHRTCDAAIVAAFLDPGFEEAEALRIMPVVGFGRAGLRAAAAGGRRFGLVTAGPAMEDAVRTRIGELGLAPQLAGMRLVNAGVRDLIADRARHRDEVLAAVRACAVEDGAEAVLLGGAPFAGFAAEIANAADVAVLDGVAAAVDAAIAAARGG</sequence>
<evidence type="ECO:0008006" key="4">
    <source>
        <dbReference type="Google" id="ProtNLM"/>
    </source>
</evidence>
<dbReference type="GO" id="GO:0047661">
    <property type="term" value="F:amino-acid racemase activity"/>
    <property type="evidence" value="ECO:0007669"/>
    <property type="project" value="InterPro"/>
</dbReference>
<gene>
    <name evidence="2" type="ORF">GCM10008174_22760</name>
</gene>
<accession>A0A9W6JMV2</accession>
<dbReference type="InterPro" id="IPR015942">
    <property type="entry name" value="Asp/Glu/hydantoin_racemase"/>
</dbReference>
<evidence type="ECO:0000313" key="2">
    <source>
        <dbReference type="EMBL" id="GLK80535.1"/>
    </source>
</evidence>
<dbReference type="Proteomes" id="UP001143309">
    <property type="component" value="Unassembled WGS sequence"/>
</dbReference>
<dbReference type="InterPro" id="IPR052186">
    <property type="entry name" value="Hydantoin_racemase-like"/>
</dbReference>
<comment type="similarity">
    <text evidence="1">Belongs to the HyuE racemase family.</text>
</comment>
<protein>
    <recommendedName>
        <fullName evidence="4">Hydantoin racemase</fullName>
    </recommendedName>
</protein>
<proteinExistence type="inferred from homology"/>
<reference evidence="2" key="2">
    <citation type="submission" date="2023-01" db="EMBL/GenBank/DDBJ databases">
        <authorList>
            <person name="Sun Q."/>
            <person name="Evtushenko L."/>
        </authorList>
    </citation>
    <scope>NUCLEOTIDE SEQUENCE</scope>
    <source>
        <strain evidence="2">VKM B-2748</strain>
    </source>
</reference>
<organism evidence="2 3">
    <name type="scientific">Methylopila turkensis</name>
    <dbReference type="NCBI Taxonomy" id="1437816"/>
    <lineage>
        <taxon>Bacteria</taxon>
        <taxon>Pseudomonadati</taxon>
        <taxon>Pseudomonadota</taxon>
        <taxon>Alphaproteobacteria</taxon>
        <taxon>Hyphomicrobiales</taxon>
        <taxon>Methylopilaceae</taxon>
        <taxon>Methylopila</taxon>
    </lineage>
</organism>
<dbReference type="PANTHER" id="PTHR28047:SF5">
    <property type="entry name" value="PROTEIN DCG1"/>
    <property type="match status" value="1"/>
</dbReference>
<keyword evidence="3" id="KW-1185">Reference proteome</keyword>
<comment type="caution">
    <text evidence="2">The sequence shown here is derived from an EMBL/GenBank/DDBJ whole genome shotgun (WGS) entry which is preliminary data.</text>
</comment>